<organism evidence="2 3">
    <name type="scientific">Shewanella cutis</name>
    <dbReference type="NCBI Taxonomy" id="2766780"/>
    <lineage>
        <taxon>Bacteria</taxon>
        <taxon>Pseudomonadati</taxon>
        <taxon>Pseudomonadota</taxon>
        <taxon>Gammaproteobacteria</taxon>
        <taxon>Alteromonadales</taxon>
        <taxon>Shewanellaceae</taxon>
        <taxon>Shewanella</taxon>
    </lineage>
</organism>
<dbReference type="EMBL" id="JACSDI010000003">
    <property type="protein sequence ID" value="MCG9963939.1"/>
    <property type="molecule type" value="Genomic_DNA"/>
</dbReference>
<keyword evidence="1" id="KW-0812">Transmembrane</keyword>
<evidence type="ECO:0000256" key="1">
    <source>
        <dbReference type="SAM" id="Phobius"/>
    </source>
</evidence>
<reference evidence="2 3" key="1">
    <citation type="submission" date="2020-08" db="EMBL/GenBank/DDBJ databases">
        <title>Whole genome sequence of Shewanella sp strain PS-2.</title>
        <authorList>
            <person name="Das S.K."/>
        </authorList>
    </citation>
    <scope>NUCLEOTIDE SEQUENCE [LARGE SCALE GENOMIC DNA]</scope>
    <source>
        <strain evidence="2 3">PS-2</strain>
    </source>
</reference>
<gene>
    <name evidence="2" type="ORF">H9J30_08410</name>
</gene>
<name>A0ABS9QU97_9GAMM</name>
<evidence type="ECO:0000313" key="3">
    <source>
        <dbReference type="Proteomes" id="UP000829384"/>
    </source>
</evidence>
<sequence>MSQWNKQILRSLFHCQTGFLFISSLYLFACALGLIPRMYAYSLLLFIGLNHGIFAIWHCYIAILSPPDRGIGMYIMALLFLFVALFALLGALTSCV</sequence>
<comment type="caution">
    <text evidence="2">The sequence shown here is derived from an EMBL/GenBank/DDBJ whole genome shotgun (WGS) entry which is preliminary data.</text>
</comment>
<feature type="transmembrane region" description="Helical" evidence="1">
    <location>
        <begin position="41"/>
        <end position="64"/>
    </location>
</feature>
<feature type="transmembrane region" description="Helical" evidence="1">
    <location>
        <begin position="12"/>
        <end position="35"/>
    </location>
</feature>
<keyword evidence="1" id="KW-0472">Membrane</keyword>
<protein>
    <submittedName>
        <fullName evidence="2">Uncharacterized protein</fullName>
    </submittedName>
</protein>
<dbReference type="RefSeq" id="WP_240130605.1">
    <property type="nucleotide sequence ID" value="NZ_JACSDI010000003.1"/>
</dbReference>
<keyword evidence="3" id="KW-1185">Reference proteome</keyword>
<evidence type="ECO:0000313" key="2">
    <source>
        <dbReference type="EMBL" id="MCG9963939.1"/>
    </source>
</evidence>
<keyword evidence="1" id="KW-1133">Transmembrane helix</keyword>
<accession>A0ABS9QU97</accession>
<proteinExistence type="predicted"/>
<dbReference type="Proteomes" id="UP000829384">
    <property type="component" value="Unassembled WGS sequence"/>
</dbReference>
<feature type="transmembrane region" description="Helical" evidence="1">
    <location>
        <begin position="71"/>
        <end position="92"/>
    </location>
</feature>